<gene>
    <name evidence="2" type="ORF">dnm_084080</name>
</gene>
<sequence>MKKVIIGLMALSIALLPAGLMAEEVEFFGSLKTYPTFMSNVDFNDDDTSMDKILDENGFMADHAVRNEVRIGMKGGGDNWDFMVILESDFTLNKPNGDRGGNPSTDPMDAGMTGEDFGVEKVNFGYSFCPSFKINTGWNTKALDIHSGGILYGDDHPYIGLAGSAGPMKWEALYLIIFDEISTDKNSGILDGEELDWRVYTFRAGFDLGGFTIAPMYAFSDNDARNAEVHYAGLEAYGKLGFITPRLEFIYAMGDKDIGDQEFDINAWGAYASVDLNISKAFTPYFGGYYLTGDDDLSADDDELGAFNGISNISRYTPAFGIENAFIYRYVPGLSTHLYSNNFAMIGTKSGYGGISNSSMGDGPGMIMGGVGVKGSVGNFAYQLQGMHFMFAEEDAAAAALGLDEIDDEVGTEVDLRLTYNFNQHFSLGNTCAVFLPGDAIEERLGTDDTAILNTIELVWKF</sequence>
<dbReference type="InterPro" id="IPR053728">
    <property type="entry name" value="Alginate_Permeability_Chnl"/>
</dbReference>
<dbReference type="AlphaFoldDB" id="A0A975BV04"/>
<dbReference type="Gene3D" id="2.40.160.100">
    <property type="match status" value="2"/>
</dbReference>
<organism evidence="2 3">
    <name type="scientific">Desulfonema magnum</name>
    <dbReference type="NCBI Taxonomy" id="45655"/>
    <lineage>
        <taxon>Bacteria</taxon>
        <taxon>Pseudomonadati</taxon>
        <taxon>Thermodesulfobacteriota</taxon>
        <taxon>Desulfobacteria</taxon>
        <taxon>Desulfobacterales</taxon>
        <taxon>Desulfococcaceae</taxon>
        <taxon>Desulfonema</taxon>
    </lineage>
</organism>
<name>A0A975BV04_9BACT</name>
<proteinExistence type="predicted"/>
<dbReference type="RefSeq" id="WP_246556091.1">
    <property type="nucleotide sequence ID" value="NZ_CP061800.1"/>
</dbReference>
<evidence type="ECO:0000256" key="1">
    <source>
        <dbReference type="SAM" id="SignalP"/>
    </source>
</evidence>
<dbReference type="EMBL" id="CP061800">
    <property type="protein sequence ID" value="QTA92330.1"/>
    <property type="molecule type" value="Genomic_DNA"/>
</dbReference>
<feature type="signal peptide" evidence="1">
    <location>
        <begin position="1"/>
        <end position="22"/>
    </location>
</feature>
<protein>
    <recommendedName>
        <fullName evidence="4">Alginate export domain-containing protein</fullName>
    </recommendedName>
</protein>
<dbReference type="Proteomes" id="UP000663722">
    <property type="component" value="Chromosome"/>
</dbReference>
<evidence type="ECO:0000313" key="2">
    <source>
        <dbReference type="EMBL" id="QTA92330.1"/>
    </source>
</evidence>
<feature type="chain" id="PRO_5037080241" description="Alginate export domain-containing protein" evidence="1">
    <location>
        <begin position="23"/>
        <end position="462"/>
    </location>
</feature>
<dbReference type="SUPFAM" id="SSF56935">
    <property type="entry name" value="Porins"/>
    <property type="match status" value="1"/>
</dbReference>
<dbReference type="KEGG" id="dmm:dnm_084080"/>
<evidence type="ECO:0000313" key="3">
    <source>
        <dbReference type="Proteomes" id="UP000663722"/>
    </source>
</evidence>
<reference evidence="2" key="1">
    <citation type="journal article" date="2021" name="Microb. Physiol.">
        <title>Proteogenomic Insights into the Physiology of Marine, Sulfate-Reducing, Filamentous Desulfonema limicola and Desulfonema magnum.</title>
        <authorList>
            <person name="Schnaars V."/>
            <person name="Wohlbrand L."/>
            <person name="Scheve S."/>
            <person name="Hinrichs C."/>
            <person name="Reinhardt R."/>
            <person name="Rabus R."/>
        </authorList>
    </citation>
    <scope>NUCLEOTIDE SEQUENCE</scope>
    <source>
        <strain evidence="2">4be13</strain>
    </source>
</reference>
<evidence type="ECO:0008006" key="4">
    <source>
        <dbReference type="Google" id="ProtNLM"/>
    </source>
</evidence>
<keyword evidence="3" id="KW-1185">Reference proteome</keyword>
<keyword evidence="1" id="KW-0732">Signal</keyword>
<accession>A0A975BV04</accession>